<dbReference type="Proteomes" id="UP000582659">
    <property type="component" value="Unassembled WGS sequence"/>
</dbReference>
<evidence type="ECO:0000313" key="1">
    <source>
        <dbReference type="EMBL" id="CAD5213910.1"/>
    </source>
</evidence>
<sequence>MQRDQPTVCLQGDFQCNFKKPYLRAKAKPAKPSNYKSILEVFNYPITPKNRLVQLRTTALGTSRNFHYTTQRPAVKNTGKRLCTALCGGNGVKGRGLLAEGEPLEMGGCWGELNREQRGAPLLSHSPLRFPLATVVSVGRRKRGKAEEESTELTPRARSLACSQQRALFPLPSVFVRRQRVGK</sequence>
<accession>A0A1I7SCR5</accession>
<organism evidence="2 4">
    <name type="scientific">Bursaphelenchus xylophilus</name>
    <name type="common">Pinewood nematode worm</name>
    <name type="synonym">Aphelenchoides xylophilus</name>
    <dbReference type="NCBI Taxonomy" id="6326"/>
    <lineage>
        <taxon>Eukaryota</taxon>
        <taxon>Metazoa</taxon>
        <taxon>Ecdysozoa</taxon>
        <taxon>Nematoda</taxon>
        <taxon>Chromadorea</taxon>
        <taxon>Rhabditida</taxon>
        <taxon>Tylenchina</taxon>
        <taxon>Tylenchomorpha</taxon>
        <taxon>Aphelenchoidea</taxon>
        <taxon>Aphelenchoididae</taxon>
        <taxon>Bursaphelenchus</taxon>
    </lineage>
</organism>
<dbReference type="Proteomes" id="UP000659654">
    <property type="component" value="Unassembled WGS sequence"/>
</dbReference>
<keyword evidence="3" id="KW-1185">Reference proteome</keyword>
<reference evidence="1" key="2">
    <citation type="submission" date="2020-09" db="EMBL/GenBank/DDBJ databases">
        <authorList>
            <person name="Kikuchi T."/>
        </authorList>
    </citation>
    <scope>NUCLEOTIDE SEQUENCE</scope>
    <source>
        <strain evidence="1">Ka4C1</strain>
    </source>
</reference>
<dbReference type="EMBL" id="CAJFDI010000002">
    <property type="protein sequence ID" value="CAD5213910.1"/>
    <property type="molecule type" value="Genomic_DNA"/>
</dbReference>
<protein>
    <submittedName>
        <fullName evidence="1">(pine wood nematode) hypothetical protein</fullName>
    </submittedName>
</protein>
<dbReference type="Proteomes" id="UP000095284">
    <property type="component" value="Unplaced"/>
</dbReference>
<evidence type="ECO:0000313" key="3">
    <source>
        <dbReference type="Proteomes" id="UP000659654"/>
    </source>
</evidence>
<evidence type="ECO:0000313" key="4">
    <source>
        <dbReference type="WBParaSite" id="BXY_1081700.1"/>
    </source>
</evidence>
<gene>
    <name evidence="1" type="ORF">BXYJ_LOCUS3266</name>
</gene>
<dbReference type="WBParaSite" id="BXY_1081700.1">
    <property type="protein sequence ID" value="BXY_1081700.1"/>
    <property type="gene ID" value="BXY_1081700"/>
</dbReference>
<evidence type="ECO:0000313" key="2">
    <source>
        <dbReference type="Proteomes" id="UP000095284"/>
    </source>
</evidence>
<dbReference type="EMBL" id="CAJFCV020000002">
    <property type="protein sequence ID" value="CAG9093652.1"/>
    <property type="molecule type" value="Genomic_DNA"/>
</dbReference>
<proteinExistence type="predicted"/>
<name>A0A1I7SCR5_BURXY</name>
<dbReference type="AlphaFoldDB" id="A0A1I7SCR5"/>
<reference evidence="4" key="1">
    <citation type="submission" date="2016-11" db="UniProtKB">
        <authorList>
            <consortium name="WormBaseParasite"/>
        </authorList>
    </citation>
    <scope>IDENTIFICATION</scope>
</reference>